<evidence type="ECO:0000259" key="8">
    <source>
        <dbReference type="Pfam" id="PF01618"/>
    </source>
</evidence>
<feature type="transmembrane region" description="Helical" evidence="7">
    <location>
        <begin position="167"/>
        <end position="189"/>
    </location>
</feature>
<accession>A0A1B2EHQ2</accession>
<evidence type="ECO:0000256" key="7">
    <source>
        <dbReference type="SAM" id="Phobius"/>
    </source>
</evidence>
<organism evidence="9">
    <name type="scientific">Microvirga ossetica</name>
    <dbReference type="NCBI Taxonomy" id="1882682"/>
    <lineage>
        <taxon>Bacteria</taxon>
        <taxon>Pseudomonadati</taxon>
        <taxon>Pseudomonadota</taxon>
        <taxon>Alphaproteobacteria</taxon>
        <taxon>Hyphomicrobiales</taxon>
        <taxon>Methylobacteriaceae</taxon>
        <taxon>Microvirga</taxon>
    </lineage>
</organism>
<dbReference type="AlphaFoldDB" id="A0A1B2EHQ2"/>
<evidence type="ECO:0000256" key="2">
    <source>
        <dbReference type="ARBA" id="ARBA00022475"/>
    </source>
</evidence>
<dbReference type="RefSeq" id="WP_099510508.1">
    <property type="nucleotide sequence ID" value="NZ_CP016616.1"/>
</dbReference>
<dbReference type="EMBL" id="CP016616">
    <property type="protein sequence ID" value="ANY79494.1"/>
    <property type="molecule type" value="Genomic_DNA"/>
</dbReference>
<evidence type="ECO:0000256" key="4">
    <source>
        <dbReference type="ARBA" id="ARBA00022989"/>
    </source>
</evidence>
<dbReference type="GO" id="GO:0017038">
    <property type="term" value="P:protein import"/>
    <property type="evidence" value="ECO:0007669"/>
    <property type="project" value="TreeGrafter"/>
</dbReference>
<reference evidence="9" key="1">
    <citation type="submission" date="2016-07" db="EMBL/GenBank/DDBJ databases">
        <title>Microvirga ossetica sp. nov. a new species of rhizobia isolated from root nodules of the legume species Vicia alpestris Steven originated from North Ossetia region in the Caucasus.</title>
        <authorList>
            <person name="Safronova V.I."/>
            <person name="Kuznetsova I.G."/>
            <person name="Sazanova A.L."/>
            <person name="Belimov A."/>
            <person name="Andronov E."/>
            <person name="Osledkin Y.S."/>
            <person name="Onishchuk O.P."/>
            <person name="Kurchak O.N."/>
            <person name="Shaposhnikov A.I."/>
            <person name="Willems A."/>
            <person name="Tikhonovich I.A."/>
        </authorList>
    </citation>
    <scope>NUCLEOTIDE SEQUENCE [LARGE SCALE GENOMIC DNA]</scope>
    <source>
        <strain evidence="9">V5/3M</strain>
    </source>
</reference>
<dbReference type="GO" id="GO:0005886">
    <property type="term" value="C:plasma membrane"/>
    <property type="evidence" value="ECO:0007669"/>
    <property type="project" value="UniProtKB-SubCell"/>
</dbReference>
<sequence length="228" mass="24430">MNEIVPAAAHDMSFLGLFLQADPIVKSVMILLVLASLGCWTIIFEKLLRIRSVRRQARAFESAARSGEKLHPQMGGVTGRIVAAGHEAWRDQDASESRAERRERIERAMRAALSVDIRQLQVGLPFLATTGSAAPFIGLFGTVWGIMNSFSAIAASQDTSLSVVAPGIAEALFATAIGLVAAIPAVVAYNKLTTDLGRLQQSFGAGIVVLGDRLARDRKPHVRAEAAE</sequence>
<name>A0A1B2EHQ2_9HYPH</name>
<dbReference type="Pfam" id="PF01618">
    <property type="entry name" value="MotA_ExbB"/>
    <property type="match status" value="1"/>
</dbReference>
<gene>
    <name evidence="9" type="ORF">BB934_15735</name>
</gene>
<keyword evidence="6" id="KW-0653">Protein transport</keyword>
<keyword evidence="9" id="KW-0282">Flagellum</keyword>
<dbReference type="InterPro" id="IPR050790">
    <property type="entry name" value="ExbB/TolQ_transport"/>
</dbReference>
<keyword evidence="4 7" id="KW-1133">Transmembrane helix</keyword>
<evidence type="ECO:0000256" key="6">
    <source>
        <dbReference type="RuleBase" id="RU004057"/>
    </source>
</evidence>
<feature type="domain" description="MotA/TolQ/ExbB proton channel" evidence="8">
    <location>
        <begin position="97"/>
        <end position="201"/>
    </location>
</feature>
<keyword evidence="3 7" id="KW-0812">Transmembrane</keyword>
<evidence type="ECO:0000256" key="1">
    <source>
        <dbReference type="ARBA" id="ARBA00004651"/>
    </source>
</evidence>
<comment type="subcellular location">
    <subcellularLocation>
        <location evidence="1">Cell membrane</location>
        <topology evidence="1">Multi-pass membrane protein</topology>
    </subcellularLocation>
    <subcellularLocation>
        <location evidence="6">Membrane</location>
        <topology evidence="6">Multi-pass membrane protein</topology>
    </subcellularLocation>
</comment>
<feature type="transmembrane region" description="Helical" evidence="7">
    <location>
        <begin position="24"/>
        <end position="48"/>
    </location>
</feature>
<dbReference type="PANTHER" id="PTHR30625:SF3">
    <property type="entry name" value="TOL-PAL SYSTEM PROTEIN TOLQ"/>
    <property type="match status" value="1"/>
</dbReference>
<evidence type="ECO:0000256" key="5">
    <source>
        <dbReference type="ARBA" id="ARBA00023136"/>
    </source>
</evidence>
<feature type="transmembrane region" description="Helical" evidence="7">
    <location>
        <begin position="126"/>
        <end position="147"/>
    </location>
</feature>
<evidence type="ECO:0000313" key="9">
    <source>
        <dbReference type="EMBL" id="ANY79494.1"/>
    </source>
</evidence>
<keyword evidence="9" id="KW-0969">Cilium</keyword>
<evidence type="ECO:0000256" key="3">
    <source>
        <dbReference type="ARBA" id="ARBA00022692"/>
    </source>
</evidence>
<dbReference type="InterPro" id="IPR002898">
    <property type="entry name" value="MotA_ExbB_proton_chnl"/>
</dbReference>
<keyword evidence="6" id="KW-0813">Transport</keyword>
<proteinExistence type="inferred from homology"/>
<dbReference type="OrthoDB" id="9805133at2"/>
<dbReference type="PANTHER" id="PTHR30625">
    <property type="entry name" value="PROTEIN TOLQ"/>
    <property type="match status" value="1"/>
</dbReference>
<keyword evidence="9" id="KW-0966">Cell projection</keyword>
<comment type="similarity">
    <text evidence="6">Belongs to the exbB/tolQ family.</text>
</comment>
<protein>
    <submittedName>
        <fullName evidence="9">Flagellar motor protein MotA</fullName>
    </submittedName>
</protein>
<keyword evidence="2" id="KW-1003">Cell membrane</keyword>
<dbReference type="KEGG" id="moc:BB934_15735"/>
<keyword evidence="5 7" id="KW-0472">Membrane</keyword>